<evidence type="ECO:0000259" key="1">
    <source>
        <dbReference type="Pfam" id="PF13649"/>
    </source>
</evidence>
<dbReference type="EMBL" id="JAGSXH010000111">
    <property type="protein sequence ID" value="MBS2965968.1"/>
    <property type="molecule type" value="Genomic_DNA"/>
</dbReference>
<gene>
    <name evidence="2" type="ORF">KGA66_23180</name>
</gene>
<dbReference type="SUPFAM" id="SSF53335">
    <property type="entry name" value="S-adenosyl-L-methionine-dependent methyltransferases"/>
    <property type="match status" value="1"/>
</dbReference>
<dbReference type="Gene3D" id="3.40.50.150">
    <property type="entry name" value="Vaccinia Virus protein VP39"/>
    <property type="match status" value="1"/>
</dbReference>
<dbReference type="AlphaFoldDB" id="A0A8J7WP36"/>
<accession>A0A8J7WP36</accession>
<evidence type="ECO:0000313" key="2">
    <source>
        <dbReference type="EMBL" id="MBS2965968.1"/>
    </source>
</evidence>
<dbReference type="RefSeq" id="WP_211470585.1">
    <property type="nucleotide sequence ID" value="NZ_JAGSXH010000111.1"/>
</dbReference>
<name>A0A8J7WP36_9ACTN</name>
<dbReference type="CDD" id="cd02440">
    <property type="entry name" value="AdoMet_MTases"/>
    <property type="match status" value="1"/>
</dbReference>
<proteinExistence type="predicted"/>
<keyword evidence="2" id="KW-0808">Transferase</keyword>
<keyword evidence="3" id="KW-1185">Reference proteome</keyword>
<dbReference type="InterPro" id="IPR041698">
    <property type="entry name" value="Methyltransf_25"/>
</dbReference>
<dbReference type="Gene3D" id="1.10.10.10">
    <property type="entry name" value="Winged helix-like DNA-binding domain superfamily/Winged helix DNA-binding domain"/>
    <property type="match status" value="1"/>
</dbReference>
<dbReference type="PIRSF" id="PIRSF005739">
    <property type="entry name" value="O-mtase"/>
    <property type="match status" value="1"/>
</dbReference>
<protein>
    <submittedName>
        <fullName evidence="2">Methyltransferase domain-containing protein</fullName>
    </submittedName>
</protein>
<organism evidence="2 3">
    <name type="scientific">Actinocrinis puniceicyclus</name>
    <dbReference type="NCBI Taxonomy" id="977794"/>
    <lineage>
        <taxon>Bacteria</taxon>
        <taxon>Bacillati</taxon>
        <taxon>Actinomycetota</taxon>
        <taxon>Actinomycetes</taxon>
        <taxon>Catenulisporales</taxon>
        <taxon>Actinospicaceae</taxon>
        <taxon>Actinocrinis</taxon>
    </lineage>
</organism>
<evidence type="ECO:0000313" key="3">
    <source>
        <dbReference type="Proteomes" id="UP000677913"/>
    </source>
</evidence>
<sequence length="365" mass="39000">MTITEAGVFEATAFESAAQHAVAGNAVTAYRPVFTTGPAADLFSSYVVTTALSAAHELGLLDLLNAERVIAIGDMAGDKLDPGVVRGLLVALGWAGVVEVEGDKAVAGPRFDDVYAARGYYYWLVRGCGELFATAPDVAYRDRRVGEFFHRDMRAVAIGSRLIGDTEVEPLFDELLAGLGVATMADLGCGSGQRLLRVADRNPQARGIGVDIAQGAVTLARDSIAEAGMDERIRIVRGDVLNLPEDPGFADVDVITCVFMGHDFWPMQRCVDGLADLRRAFPNAKRLLLCDVVRTPGAPGPDTTIFTLGFELVHALMGVYIPSREEWLGAFRAAGWELVAEHPVTAPPSGILFELRPSVSPALAD</sequence>
<dbReference type="InterPro" id="IPR016461">
    <property type="entry name" value="COMT-like"/>
</dbReference>
<comment type="caution">
    <text evidence="2">The sequence shown here is derived from an EMBL/GenBank/DDBJ whole genome shotgun (WGS) entry which is preliminary data.</text>
</comment>
<dbReference type="InterPro" id="IPR036388">
    <property type="entry name" value="WH-like_DNA-bd_sf"/>
</dbReference>
<keyword evidence="2" id="KW-0489">Methyltransferase</keyword>
<dbReference type="Pfam" id="PF13649">
    <property type="entry name" value="Methyltransf_25"/>
    <property type="match status" value="1"/>
</dbReference>
<dbReference type="Proteomes" id="UP000677913">
    <property type="component" value="Unassembled WGS sequence"/>
</dbReference>
<dbReference type="GO" id="GO:0032259">
    <property type="term" value="P:methylation"/>
    <property type="evidence" value="ECO:0007669"/>
    <property type="project" value="UniProtKB-KW"/>
</dbReference>
<feature type="domain" description="Methyltransferase" evidence="1">
    <location>
        <begin position="186"/>
        <end position="279"/>
    </location>
</feature>
<reference evidence="2" key="1">
    <citation type="submission" date="2021-04" db="EMBL/GenBank/DDBJ databases">
        <title>Genome based classification of Actinospica acidithermotolerans sp. nov., an actinobacterium isolated from an Indonesian hot spring.</title>
        <authorList>
            <person name="Kusuma A.B."/>
            <person name="Putra K.E."/>
            <person name="Nafisah S."/>
            <person name="Loh J."/>
            <person name="Nouioui I."/>
            <person name="Goodfellow M."/>
        </authorList>
    </citation>
    <scope>NUCLEOTIDE SEQUENCE</scope>
    <source>
        <strain evidence="2">DSM 45618</strain>
    </source>
</reference>
<dbReference type="InterPro" id="IPR029063">
    <property type="entry name" value="SAM-dependent_MTases_sf"/>
</dbReference>
<dbReference type="GO" id="GO:0008168">
    <property type="term" value="F:methyltransferase activity"/>
    <property type="evidence" value="ECO:0007669"/>
    <property type="project" value="UniProtKB-KW"/>
</dbReference>